<dbReference type="Proteomes" id="UP000288805">
    <property type="component" value="Unassembled WGS sequence"/>
</dbReference>
<gene>
    <name evidence="1" type="ORF">CK203_074638</name>
</gene>
<reference evidence="1 2" key="1">
    <citation type="journal article" date="2018" name="PLoS Genet.">
        <title>Population sequencing reveals clonal diversity and ancestral inbreeding in the grapevine cultivar Chardonnay.</title>
        <authorList>
            <person name="Roach M.J."/>
            <person name="Johnson D.L."/>
            <person name="Bohlmann J."/>
            <person name="van Vuuren H.J."/>
            <person name="Jones S.J."/>
            <person name="Pretorius I.S."/>
            <person name="Schmidt S.A."/>
            <person name="Borneman A.R."/>
        </authorList>
    </citation>
    <scope>NUCLEOTIDE SEQUENCE [LARGE SCALE GENOMIC DNA]</scope>
    <source>
        <strain evidence="2">cv. Chardonnay</strain>
        <tissue evidence="1">Leaf</tissue>
    </source>
</reference>
<evidence type="ECO:0008006" key="3">
    <source>
        <dbReference type="Google" id="ProtNLM"/>
    </source>
</evidence>
<evidence type="ECO:0000313" key="2">
    <source>
        <dbReference type="Proteomes" id="UP000288805"/>
    </source>
</evidence>
<proteinExistence type="predicted"/>
<name>A0A438DWM6_VITVI</name>
<organism evidence="1 2">
    <name type="scientific">Vitis vinifera</name>
    <name type="common">Grape</name>
    <dbReference type="NCBI Taxonomy" id="29760"/>
    <lineage>
        <taxon>Eukaryota</taxon>
        <taxon>Viridiplantae</taxon>
        <taxon>Streptophyta</taxon>
        <taxon>Embryophyta</taxon>
        <taxon>Tracheophyta</taxon>
        <taxon>Spermatophyta</taxon>
        <taxon>Magnoliopsida</taxon>
        <taxon>eudicotyledons</taxon>
        <taxon>Gunneridae</taxon>
        <taxon>Pentapetalae</taxon>
        <taxon>rosids</taxon>
        <taxon>Vitales</taxon>
        <taxon>Vitaceae</taxon>
        <taxon>Viteae</taxon>
        <taxon>Vitis</taxon>
    </lineage>
</organism>
<protein>
    <recommendedName>
        <fullName evidence="3">Retrovirus-related Pol polyprotein from transposon TNT 1-94</fullName>
    </recommendedName>
</protein>
<comment type="caution">
    <text evidence="1">The sequence shown here is derived from an EMBL/GenBank/DDBJ whole genome shotgun (WGS) entry which is preliminary data.</text>
</comment>
<accession>A0A438DWM6</accession>
<dbReference type="EMBL" id="QGNW01001471">
    <property type="protein sequence ID" value="RVW39797.1"/>
    <property type="molecule type" value="Genomic_DNA"/>
</dbReference>
<sequence length="131" mass="15518">MVKPKSIVQRKEGENHLMPLKVYSRRMQPVLESLHAPTIDHDKEIPRIAQEALRDENWKKSMMEEMSALKKDDTWEVVNLPKGKRKAKFYRELSRGFKEDFIRNKACRLSKRPDMVLNNCLRPSLNDLLKE</sequence>
<dbReference type="AlphaFoldDB" id="A0A438DWM6"/>
<evidence type="ECO:0000313" key="1">
    <source>
        <dbReference type="EMBL" id="RVW39797.1"/>
    </source>
</evidence>